<comment type="function">
    <text evidence="12 15">F(1)F(0) ATP synthase produces ATP from ADP in the presence of a proton or sodium gradient. F-type ATPases consist of two structural domains, F(1) containing the extramembraneous catalytic core and F(0) containing the membrane proton channel, linked together by a central stalk and a peripheral stalk. During catalysis, ATP synthesis in the catalytic domain of F(1) is coupled via a rotary mechanism of the central stalk subunits to proton translocation.</text>
</comment>
<dbReference type="HAMAP" id="MF_01398">
    <property type="entry name" value="ATP_synth_b_bprime"/>
    <property type="match status" value="1"/>
</dbReference>
<evidence type="ECO:0000256" key="16">
    <source>
        <dbReference type="RuleBase" id="RU003848"/>
    </source>
</evidence>
<organism evidence="18 19">
    <name type="scientific">Methyloceanibacter methanicus</name>
    <dbReference type="NCBI Taxonomy" id="1774968"/>
    <lineage>
        <taxon>Bacteria</taxon>
        <taxon>Pseudomonadati</taxon>
        <taxon>Pseudomonadota</taxon>
        <taxon>Alphaproteobacteria</taxon>
        <taxon>Hyphomicrobiales</taxon>
        <taxon>Hyphomicrobiaceae</taxon>
        <taxon>Methyloceanibacter</taxon>
    </lineage>
</organism>
<evidence type="ECO:0000256" key="4">
    <source>
        <dbReference type="ARBA" id="ARBA00022475"/>
    </source>
</evidence>
<evidence type="ECO:0000256" key="15">
    <source>
        <dbReference type="HAMAP-Rule" id="MF_01398"/>
    </source>
</evidence>
<evidence type="ECO:0000256" key="8">
    <source>
        <dbReference type="ARBA" id="ARBA00022989"/>
    </source>
</evidence>
<feature type="transmembrane region" description="Helical" evidence="15">
    <location>
        <begin position="6"/>
        <end position="27"/>
    </location>
</feature>
<evidence type="ECO:0000256" key="6">
    <source>
        <dbReference type="ARBA" id="ARBA00022692"/>
    </source>
</evidence>
<dbReference type="EMBL" id="LPWG01000004">
    <property type="protein sequence ID" value="ODS00750.1"/>
    <property type="molecule type" value="Genomic_DNA"/>
</dbReference>
<evidence type="ECO:0000256" key="11">
    <source>
        <dbReference type="ARBA" id="ARBA00023310"/>
    </source>
</evidence>
<dbReference type="PANTHER" id="PTHR33445">
    <property type="entry name" value="ATP SYNTHASE SUBUNIT B', CHLOROPLASTIC"/>
    <property type="match status" value="1"/>
</dbReference>
<keyword evidence="9 15" id="KW-0406">Ion transport</keyword>
<dbReference type="Proteomes" id="UP000094501">
    <property type="component" value="Unassembled WGS sequence"/>
</dbReference>
<keyword evidence="8 15" id="KW-1133">Transmembrane helix</keyword>
<evidence type="ECO:0000256" key="17">
    <source>
        <dbReference type="SAM" id="Coils"/>
    </source>
</evidence>
<dbReference type="PANTHER" id="PTHR33445:SF1">
    <property type="entry name" value="ATP SYNTHASE SUBUNIT B"/>
    <property type="match status" value="1"/>
</dbReference>
<dbReference type="GO" id="GO:0046933">
    <property type="term" value="F:proton-transporting ATP synthase activity, rotational mechanism"/>
    <property type="evidence" value="ECO:0007669"/>
    <property type="project" value="UniProtKB-UniRule"/>
</dbReference>
<keyword evidence="4 15" id="KW-1003">Cell membrane</keyword>
<dbReference type="RefSeq" id="WP_069436341.1">
    <property type="nucleotide sequence ID" value="NZ_LPWG01000004.1"/>
</dbReference>
<evidence type="ECO:0000256" key="10">
    <source>
        <dbReference type="ARBA" id="ARBA00023136"/>
    </source>
</evidence>
<comment type="similarity">
    <text evidence="2 15 16">Belongs to the ATPase B chain family.</text>
</comment>
<dbReference type="CDD" id="cd06503">
    <property type="entry name" value="ATP-synt_Fo_b"/>
    <property type="match status" value="1"/>
</dbReference>
<keyword evidence="19" id="KW-1185">Reference proteome</keyword>
<dbReference type="GO" id="GO:0045259">
    <property type="term" value="C:proton-transporting ATP synthase complex"/>
    <property type="evidence" value="ECO:0007669"/>
    <property type="project" value="UniProtKB-KW"/>
</dbReference>
<keyword evidence="11 15" id="KW-0066">ATP synthesis</keyword>
<evidence type="ECO:0000256" key="7">
    <source>
        <dbReference type="ARBA" id="ARBA00022781"/>
    </source>
</evidence>
<keyword evidence="17" id="KW-0175">Coiled coil</keyword>
<accession>A0A1E3W4W4</accession>
<evidence type="ECO:0000256" key="12">
    <source>
        <dbReference type="ARBA" id="ARBA00025198"/>
    </source>
</evidence>
<dbReference type="AlphaFoldDB" id="A0A1E3W4W4"/>
<keyword evidence="6 15" id="KW-0812">Transmembrane</keyword>
<dbReference type="GO" id="GO:0046961">
    <property type="term" value="F:proton-transporting ATPase activity, rotational mechanism"/>
    <property type="evidence" value="ECO:0007669"/>
    <property type="project" value="TreeGrafter"/>
</dbReference>
<evidence type="ECO:0000256" key="1">
    <source>
        <dbReference type="ARBA" id="ARBA00004377"/>
    </source>
</evidence>
<comment type="caution">
    <text evidence="18">The sequence shown here is derived from an EMBL/GenBank/DDBJ whole genome shotgun (WGS) entry which is preliminary data.</text>
</comment>
<dbReference type="InterPro" id="IPR050059">
    <property type="entry name" value="ATP_synthase_B_chain"/>
</dbReference>
<dbReference type="InterPro" id="IPR002146">
    <property type="entry name" value="ATP_synth_b/b'su_bac/chlpt"/>
</dbReference>
<protein>
    <recommendedName>
        <fullName evidence="15">ATP synthase subunit b</fullName>
    </recommendedName>
    <alternativeName>
        <fullName evidence="15">ATP synthase F(0) sector subunit b</fullName>
    </alternativeName>
    <alternativeName>
        <fullName evidence="15">ATPase subunit I</fullName>
    </alternativeName>
    <alternativeName>
        <fullName evidence="15">F-type ATPase subunit b</fullName>
        <shortName evidence="15">F-ATPase subunit b</shortName>
    </alternativeName>
</protein>
<dbReference type="STRING" id="1774968.AUC68_14355"/>
<reference evidence="18 19" key="1">
    <citation type="journal article" date="2016" name="Environ. Microbiol.">
        <title>New Methyloceanibacter diversity from North Sea sediments includes methanotroph containing solely the soluble methane monooxygenase.</title>
        <authorList>
            <person name="Vekeman B."/>
            <person name="Kerckhof F.M."/>
            <person name="Cremers G."/>
            <person name="de Vos P."/>
            <person name="Vandamme P."/>
            <person name="Boon N."/>
            <person name="Op den Camp H.J."/>
            <person name="Heylen K."/>
        </authorList>
    </citation>
    <scope>NUCLEOTIDE SEQUENCE [LARGE SCALE GENOMIC DNA]</scope>
    <source>
        <strain evidence="18 19">R-67174</strain>
    </source>
</reference>
<name>A0A1E3W4W4_9HYPH</name>
<keyword evidence="3 15" id="KW-0813">Transport</keyword>
<gene>
    <name evidence="15" type="primary">atpF</name>
    <name evidence="18" type="ORF">AUC68_14355</name>
</gene>
<keyword evidence="10 15" id="KW-0472">Membrane</keyword>
<keyword evidence="7 15" id="KW-0375">Hydrogen ion transport</keyword>
<feature type="coiled-coil region" evidence="17">
    <location>
        <begin position="39"/>
        <end position="117"/>
    </location>
</feature>
<evidence type="ECO:0000256" key="3">
    <source>
        <dbReference type="ARBA" id="ARBA00022448"/>
    </source>
</evidence>
<comment type="function">
    <text evidence="13">Component of the F(0) channel, it forms part of the peripheral stalk, linking F(1) to F(0). The b'-subunit is a diverged and duplicated form of b found in plants and photosynthetic bacteria.</text>
</comment>
<evidence type="ECO:0000313" key="19">
    <source>
        <dbReference type="Proteomes" id="UP000094501"/>
    </source>
</evidence>
<keyword evidence="5 15" id="KW-0138">CF(0)</keyword>
<comment type="subcellular location">
    <subcellularLocation>
        <location evidence="1">Cell inner membrane</location>
        <topology evidence="1">Single-pass membrane protein</topology>
    </subcellularLocation>
    <subcellularLocation>
        <location evidence="15">Cell membrane</location>
        <topology evidence="15">Single-pass membrane protein</topology>
    </subcellularLocation>
</comment>
<dbReference type="GO" id="GO:0005886">
    <property type="term" value="C:plasma membrane"/>
    <property type="evidence" value="ECO:0007669"/>
    <property type="project" value="UniProtKB-SubCell"/>
</dbReference>
<evidence type="ECO:0000256" key="9">
    <source>
        <dbReference type="ARBA" id="ARBA00023065"/>
    </source>
</evidence>
<sequence length="157" mass="16721">MDFLATAEFWVAVSFFLFLGLVVYFGAHKKIASALDNRAASIAKELADAQALREEAEAVLADYKKKTANAAQEAEDIIELAAKEAEALALETSRSMTEQFERRMKMAEDKIAQAEADALRDVRAAAADAAVTAAQTVIAGSLTPEGADKLIAPASTI</sequence>
<comment type="subunit">
    <text evidence="14 15">F-type ATPases have 2 components, F(1) - the catalytic core - and F(0) - the membrane proton channel. F(1) has five subunits: alpha(3), beta(3), gamma(1), delta(1), epsilon(1). F(0) has three main subunits: a(1), b(2) and c(10-14). The alpha and beta chains form an alternating ring which encloses part of the gamma chain. F(1) is attached to F(0) by a central stalk formed by the gamma and epsilon chains, while a peripheral stalk is formed by the delta and b chains.</text>
</comment>
<proteinExistence type="inferred from homology"/>
<evidence type="ECO:0000256" key="14">
    <source>
        <dbReference type="ARBA" id="ARBA00025830"/>
    </source>
</evidence>
<evidence type="ECO:0000256" key="2">
    <source>
        <dbReference type="ARBA" id="ARBA00005513"/>
    </source>
</evidence>
<evidence type="ECO:0000256" key="5">
    <source>
        <dbReference type="ARBA" id="ARBA00022547"/>
    </source>
</evidence>
<dbReference type="Pfam" id="PF00430">
    <property type="entry name" value="ATP-synt_B"/>
    <property type="match status" value="1"/>
</dbReference>
<evidence type="ECO:0000256" key="13">
    <source>
        <dbReference type="ARBA" id="ARBA00025614"/>
    </source>
</evidence>
<evidence type="ECO:0000313" key="18">
    <source>
        <dbReference type="EMBL" id="ODS00750.1"/>
    </source>
</evidence>